<gene>
    <name evidence="1" type="ORF">CFBP7900_18710</name>
</gene>
<dbReference type="EMBL" id="CAJDKC010000003">
    <property type="protein sequence ID" value="CAD0329972.1"/>
    <property type="molecule type" value="Genomic_DNA"/>
</dbReference>
<dbReference type="EMBL" id="CAJDKC010000003">
    <property type="protein sequence ID" value="CAD0329963.1"/>
    <property type="molecule type" value="Genomic_DNA"/>
</dbReference>
<dbReference type="InterPro" id="IPR008928">
    <property type="entry name" value="6-hairpin_glycosidase_sf"/>
</dbReference>
<dbReference type="Gene3D" id="1.50.10.10">
    <property type="match status" value="1"/>
</dbReference>
<reference evidence="1 2" key="1">
    <citation type="submission" date="2020-07" db="EMBL/GenBank/DDBJ databases">
        <authorList>
            <person name="Pothier F. J."/>
        </authorList>
    </citation>
    <scope>NUCLEOTIDE SEQUENCE [LARGE SCALE GENOMIC DNA]</scope>
    <source>
        <strain evidence="1 2">CFBP 7900</strain>
    </source>
</reference>
<protein>
    <recommendedName>
        <fullName evidence="3">Tat pathway signal protein</fullName>
    </recommendedName>
</protein>
<evidence type="ECO:0000313" key="2">
    <source>
        <dbReference type="Proteomes" id="UP000587508"/>
    </source>
</evidence>
<dbReference type="SUPFAM" id="SSF48208">
    <property type="entry name" value="Six-hairpin glycosidases"/>
    <property type="match status" value="1"/>
</dbReference>
<sequence length="820" mass="90557">MPACVQISAQVPDTCHKTPGALSRTMGQKSLRGATMDRRTFLRQGMAATAVVGAGAAIAMPGTLQTPTTLPPPALPRLEPLPSAAHVGSTLCRFRHLQQDWTVYEHLDNPQGQLTLWTEAGVLRLDKRTEPAYPAEGKPYFGMSLAEVAMAEADLLADLLLRDGDPDEAQVRDVAPPPASLLDPKDNGGRWPWTTFVGTRESLDTMPILPNGRSRTSRPEQAFAELGEEALIKRREEGMLGGWMPAVRKVMRREGGADAWYDVLVFADVRASDRFVVQTWHRTMHVRGGEIVGVHYTHSYPAFAPSRKEATAEQFYAALIDFAAYWQQALDGTVQAQLPDASWNDMAQFAFARELVVRPGGDYPKYGAVERDYYGNEYDGFQDTFTSSFYANLEWGRFAQAAAVLDNYFDAFVQDDGLPNMRGPEVGQFGLTLSLLARYLRYTGDAARLRRLLPKIAATAQVLCDLHDQALALPRSAHGHGLLHGWNESDACLFPDPSLWWKPYYANSALTIRGWEDIAQVWSTLGGDAGLANQWQRRAKQLRTRLEASLRANVRRDVSPPYVGPLPGAKLTFRQSLLQEKPSEQQWPHRAYAELLQADVLPDALAHLVIDCLRGHGGTSIGVVANIAPPEPGSRDLLGFISYGYAQQLLRLDRIEEYLLFVYAHRYQVHTRGSWTAGEVSGITGGMPLFCIPAQMTIPLLLRWMLVSDDSAGEQLFLARALPRAWLGSGATVGITAAPTRWGKVTLTLRTDVDAQRIDAQVQLPEQAPKRTWLTLRAPQGTRLERVLVDGKPARLQGPHADRVALSGSAAVVAVQAWYV</sequence>
<comment type="caution">
    <text evidence="1">The sequence shown here is derived from an EMBL/GenBank/DDBJ whole genome shotgun (WGS) entry which is preliminary data.</text>
</comment>
<accession>A0A6V7D8M8</accession>
<dbReference type="GO" id="GO:0005975">
    <property type="term" value="P:carbohydrate metabolic process"/>
    <property type="evidence" value="ECO:0007669"/>
    <property type="project" value="InterPro"/>
</dbReference>
<organism evidence="1 2">
    <name type="scientific">Xanthomonas hortorum pv. carotae</name>
    <dbReference type="NCBI Taxonomy" id="487904"/>
    <lineage>
        <taxon>Bacteria</taxon>
        <taxon>Pseudomonadati</taxon>
        <taxon>Pseudomonadota</taxon>
        <taxon>Gammaproteobacteria</taxon>
        <taxon>Lysobacterales</taxon>
        <taxon>Lysobacteraceae</taxon>
        <taxon>Xanthomonas</taxon>
    </lineage>
</organism>
<evidence type="ECO:0008006" key="3">
    <source>
        <dbReference type="Google" id="ProtNLM"/>
    </source>
</evidence>
<evidence type="ECO:0000313" key="1">
    <source>
        <dbReference type="EMBL" id="CAD0329963.1"/>
    </source>
</evidence>
<dbReference type="Proteomes" id="UP000587508">
    <property type="component" value="Unassembled WGS sequence"/>
</dbReference>
<proteinExistence type="predicted"/>
<name>A0A6V7D8M8_9XANT</name>
<dbReference type="InterPro" id="IPR012341">
    <property type="entry name" value="6hp_glycosidase-like_sf"/>
</dbReference>
<dbReference type="AlphaFoldDB" id="A0A6V7D8M8"/>